<feature type="repeat" description="ANK" evidence="6">
    <location>
        <begin position="342"/>
        <end position="374"/>
    </location>
</feature>
<organism evidence="9 10">
    <name type="scientific">Stylonychia lemnae</name>
    <name type="common">Ciliate</name>
    <dbReference type="NCBI Taxonomy" id="5949"/>
    <lineage>
        <taxon>Eukaryota</taxon>
        <taxon>Sar</taxon>
        <taxon>Alveolata</taxon>
        <taxon>Ciliophora</taxon>
        <taxon>Intramacronucleata</taxon>
        <taxon>Spirotrichea</taxon>
        <taxon>Stichotrichia</taxon>
        <taxon>Sporadotrichida</taxon>
        <taxon>Oxytrichidae</taxon>
        <taxon>Stylonychinae</taxon>
        <taxon>Stylonychia</taxon>
    </lineage>
</organism>
<dbReference type="Proteomes" id="UP000039865">
    <property type="component" value="Unassembled WGS sequence"/>
</dbReference>
<evidence type="ECO:0000313" key="9">
    <source>
        <dbReference type="EMBL" id="CDW78136.1"/>
    </source>
</evidence>
<keyword evidence="5 6" id="KW-0040">ANK repeat</keyword>
<dbReference type="PROSITE" id="PS50865">
    <property type="entry name" value="ZF_MYND_2"/>
    <property type="match status" value="1"/>
</dbReference>
<protein>
    <submittedName>
        <fullName evidence="9">Ankyrin repeat</fullName>
    </submittedName>
</protein>
<evidence type="ECO:0000259" key="8">
    <source>
        <dbReference type="PROSITE" id="PS50865"/>
    </source>
</evidence>
<dbReference type="GO" id="GO:0008270">
    <property type="term" value="F:zinc ion binding"/>
    <property type="evidence" value="ECO:0007669"/>
    <property type="project" value="UniProtKB-KW"/>
</dbReference>
<dbReference type="OrthoDB" id="285735at2759"/>
<dbReference type="Pfam" id="PF12796">
    <property type="entry name" value="Ank_2"/>
    <property type="match status" value="2"/>
</dbReference>
<dbReference type="Pfam" id="PF01753">
    <property type="entry name" value="zf-MYND"/>
    <property type="match status" value="1"/>
</dbReference>
<dbReference type="InterPro" id="IPR036770">
    <property type="entry name" value="Ankyrin_rpt-contain_sf"/>
</dbReference>
<dbReference type="InterPro" id="IPR050889">
    <property type="entry name" value="Dendritic_Spine_Reg/Scaffold"/>
</dbReference>
<feature type="domain" description="MYND-type" evidence="8">
    <location>
        <begin position="395"/>
        <end position="440"/>
    </location>
</feature>
<dbReference type="AlphaFoldDB" id="A0A078A8D9"/>
<dbReference type="SUPFAM" id="SSF48403">
    <property type="entry name" value="Ankyrin repeat"/>
    <property type="match status" value="1"/>
</dbReference>
<evidence type="ECO:0000256" key="2">
    <source>
        <dbReference type="ARBA" id="ARBA00022737"/>
    </source>
</evidence>
<dbReference type="InParanoid" id="A0A078A8D9"/>
<accession>A0A078A8D9</accession>
<evidence type="ECO:0000256" key="5">
    <source>
        <dbReference type="ARBA" id="ARBA00023043"/>
    </source>
</evidence>
<dbReference type="SUPFAM" id="SSF144232">
    <property type="entry name" value="HIT/MYND zinc finger-like"/>
    <property type="match status" value="1"/>
</dbReference>
<dbReference type="PANTHER" id="PTHR24166">
    <property type="entry name" value="ROLLING PEBBLES, ISOFORM B"/>
    <property type="match status" value="1"/>
</dbReference>
<keyword evidence="3 7" id="KW-0863">Zinc-finger</keyword>
<dbReference type="InterPro" id="IPR002110">
    <property type="entry name" value="Ankyrin_rpt"/>
</dbReference>
<keyword evidence="2" id="KW-0677">Repeat</keyword>
<sequence length="454" mass="50547">MDFLVKKYFGANQTLLPKSLEQATDVLNSYCQLESLDQVHQSYKVFDPINLQDDLIGAERYVRENQLISASACSSFKSSMYVKEALSGINSRILDKVNLVTDQISGNIRTTALTPLMVAYRAKGGNNALLYACNNQSALEGENYLLVKYLIDEAGADPNIMNDTFRNALLLATKRNQLNVVDLLIKKNVDINVTDNNFCNALHLAASGGFLEMCETILLHRAKVLRLDKSAMVFDIDGEDSLSLTPLMKASINGHLEIVKLLLKFGANPRKKNKRSESSLALACMQENAAICDRLIIAKADVNEVDFRKRTPLLKCARHNSQSVILQMLLKAGARTDIADDEGNTPLHFAAMRGTIEVGQFLINLGANPYSRNRKGFVPYELTGRDDVKAAFMVCALCTRSSLNNGNLVGYMMQCNHCFVVRYCDIECQKKDWQNHKKVCENFKKRLPGGIGLI</sequence>
<evidence type="ECO:0000256" key="4">
    <source>
        <dbReference type="ARBA" id="ARBA00022833"/>
    </source>
</evidence>
<feature type="repeat" description="ANK" evidence="6">
    <location>
        <begin position="242"/>
        <end position="274"/>
    </location>
</feature>
<dbReference type="Gene3D" id="6.10.140.2220">
    <property type="match status" value="1"/>
</dbReference>
<dbReference type="Gene3D" id="1.25.40.20">
    <property type="entry name" value="Ankyrin repeat-containing domain"/>
    <property type="match status" value="2"/>
</dbReference>
<dbReference type="InterPro" id="IPR002893">
    <property type="entry name" value="Znf_MYND"/>
</dbReference>
<dbReference type="PROSITE" id="PS50297">
    <property type="entry name" value="ANK_REP_REGION"/>
    <property type="match status" value="3"/>
</dbReference>
<evidence type="ECO:0000256" key="6">
    <source>
        <dbReference type="PROSITE-ProRule" id="PRU00023"/>
    </source>
</evidence>
<evidence type="ECO:0000256" key="3">
    <source>
        <dbReference type="ARBA" id="ARBA00022771"/>
    </source>
</evidence>
<dbReference type="SMART" id="SM00248">
    <property type="entry name" value="ANK"/>
    <property type="match status" value="7"/>
</dbReference>
<evidence type="ECO:0000256" key="7">
    <source>
        <dbReference type="PROSITE-ProRule" id="PRU00134"/>
    </source>
</evidence>
<dbReference type="EMBL" id="CCKQ01006802">
    <property type="protein sequence ID" value="CDW78136.1"/>
    <property type="molecule type" value="Genomic_DNA"/>
</dbReference>
<feature type="repeat" description="ANK" evidence="6">
    <location>
        <begin position="164"/>
        <end position="196"/>
    </location>
</feature>
<gene>
    <name evidence="9" type="primary">Contig13552.g14461</name>
    <name evidence="9" type="ORF">STYLEM_7107</name>
</gene>
<evidence type="ECO:0000256" key="1">
    <source>
        <dbReference type="ARBA" id="ARBA00022723"/>
    </source>
</evidence>
<dbReference type="PROSITE" id="PS01360">
    <property type="entry name" value="ZF_MYND_1"/>
    <property type="match status" value="1"/>
</dbReference>
<proteinExistence type="predicted"/>
<dbReference type="Pfam" id="PF00023">
    <property type="entry name" value="Ank"/>
    <property type="match status" value="1"/>
</dbReference>
<dbReference type="PROSITE" id="PS50088">
    <property type="entry name" value="ANK_REPEAT"/>
    <property type="match status" value="4"/>
</dbReference>
<keyword evidence="1" id="KW-0479">Metal-binding</keyword>
<keyword evidence="10" id="KW-1185">Reference proteome</keyword>
<reference evidence="9 10" key="1">
    <citation type="submission" date="2014-06" db="EMBL/GenBank/DDBJ databases">
        <authorList>
            <person name="Swart Estienne"/>
        </authorList>
    </citation>
    <scope>NUCLEOTIDE SEQUENCE [LARGE SCALE GENOMIC DNA]</scope>
    <source>
        <strain evidence="9 10">130c</strain>
    </source>
</reference>
<name>A0A078A8D9_STYLE</name>
<dbReference type="PANTHER" id="PTHR24166:SF48">
    <property type="entry name" value="PROTEIN VAPYRIN"/>
    <property type="match status" value="1"/>
</dbReference>
<keyword evidence="4" id="KW-0862">Zinc</keyword>
<evidence type="ECO:0000313" key="10">
    <source>
        <dbReference type="Proteomes" id="UP000039865"/>
    </source>
</evidence>
<feature type="repeat" description="ANK" evidence="6">
    <location>
        <begin position="308"/>
        <end position="341"/>
    </location>
</feature>